<protein>
    <submittedName>
        <fullName evidence="5">TIM barrel protein</fullName>
    </submittedName>
</protein>
<name>A0A6L8LIX5_9RHOB</name>
<evidence type="ECO:0000256" key="1">
    <source>
        <dbReference type="ARBA" id="ARBA00023235"/>
    </source>
</evidence>
<comment type="similarity">
    <text evidence="2">Belongs to the hyi family.</text>
</comment>
<sequence length="263" mass="28087">MRRTIFSANLGFLFPDRPLVARIHAAAEAGFGAVECHYPYDTPSHEVKAALAETGLTMLGLNTVPGDLSAGDFGLAALPGRETQARAAIDQAVAYGAEIGALNVHVMAGKTNGGAEAEATYRENLSFACDVAAAQGMNVLIEPINQRDVPGYHLSLVEPAAALIDNLARDNLKLMFDCYHTQIMQGDLTERLRRHMPIIGHIQIAAVPDRGEPGGGELHYPNLIAAIHDMGFTGPIGAEYKPRGASTEEGLGWLSAFNRDKSQ</sequence>
<dbReference type="SUPFAM" id="SSF51658">
    <property type="entry name" value="Xylose isomerase-like"/>
    <property type="match status" value="1"/>
</dbReference>
<evidence type="ECO:0000256" key="3">
    <source>
        <dbReference type="PIRSR" id="PIRSR006241-50"/>
    </source>
</evidence>
<gene>
    <name evidence="5" type="ORF">GR167_11740</name>
</gene>
<feature type="domain" description="Xylose isomerase-like TIM barrel" evidence="4">
    <location>
        <begin position="24"/>
        <end position="255"/>
    </location>
</feature>
<dbReference type="InterPro" id="IPR026040">
    <property type="entry name" value="HyI-like"/>
</dbReference>
<dbReference type="GO" id="GO:0008903">
    <property type="term" value="F:hydroxypyruvate isomerase activity"/>
    <property type="evidence" value="ECO:0007669"/>
    <property type="project" value="TreeGrafter"/>
</dbReference>
<evidence type="ECO:0000313" key="5">
    <source>
        <dbReference type="EMBL" id="MYM55977.1"/>
    </source>
</evidence>
<accession>A0A6L8LIX5</accession>
<feature type="active site" description="Proton donor/acceptor" evidence="3">
    <location>
        <position position="142"/>
    </location>
</feature>
<dbReference type="FunFam" id="3.20.20.150:FF:000007">
    <property type="entry name" value="Hydroxypyruvate isomerase"/>
    <property type="match status" value="1"/>
</dbReference>
<dbReference type="AlphaFoldDB" id="A0A6L8LIX5"/>
<evidence type="ECO:0000259" key="4">
    <source>
        <dbReference type="Pfam" id="PF01261"/>
    </source>
</evidence>
<dbReference type="RefSeq" id="WP_160973700.1">
    <property type="nucleotide sequence ID" value="NZ_WWEN01000004.1"/>
</dbReference>
<reference evidence="5 6" key="1">
    <citation type="submission" date="2020-01" db="EMBL/GenBank/DDBJ databases">
        <authorList>
            <person name="Chen S."/>
        </authorList>
    </citation>
    <scope>NUCLEOTIDE SEQUENCE [LARGE SCALE GENOMIC DNA]</scope>
    <source>
        <strain evidence="5 6">GS-10</strain>
    </source>
</reference>
<dbReference type="EMBL" id="WWEN01000004">
    <property type="protein sequence ID" value="MYM55977.1"/>
    <property type="molecule type" value="Genomic_DNA"/>
</dbReference>
<dbReference type="Proteomes" id="UP000479043">
    <property type="component" value="Unassembled WGS sequence"/>
</dbReference>
<dbReference type="InterPro" id="IPR050417">
    <property type="entry name" value="Sugar_Epim/Isomerase"/>
</dbReference>
<keyword evidence="6" id="KW-1185">Reference proteome</keyword>
<dbReference type="GO" id="GO:0046487">
    <property type="term" value="P:glyoxylate metabolic process"/>
    <property type="evidence" value="ECO:0007669"/>
    <property type="project" value="TreeGrafter"/>
</dbReference>
<comment type="caution">
    <text evidence="5">The sequence shown here is derived from an EMBL/GenBank/DDBJ whole genome shotgun (WGS) entry which is preliminary data.</text>
</comment>
<dbReference type="PIRSF" id="PIRSF006241">
    <property type="entry name" value="HyI"/>
    <property type="match status" value="1"/>
</dbReference>
<proteinExistence type="inferred from homology"/>
<keyword evidence="1 2" id="KW-0413">Isomerase</keyword>
<feature type="active site" description="Proton donor/acceptor" evidence="3">
    <location>
        <position position="239"/>
    </location>
</feature>
<dbReference type="PANTHER" id="PTHR43489:SF6">
    <property type="entry name" value="HYDROXYPYRUVATE ISOMERASE-RELATED"/>
    <property type="match status" value="1"/>
</dbReference>
<dbReference type="PANTHER" id="PTHR43489">
    <property type="entry name" value="ISOMERASE"/>
    <property type="match status" value="1"/>
</dbReference>
<dbReference type="InterPro" id="IPR036237">
    <property type="entry name" value="Xyl_isomerase-like_sf"/>
</dbReference>
<organism evidence="5 6">
    <name type="scientific">Thalassovita mangrovi</name>
    <dbReference type="NCBI Taxonomy" id="2692236"/>
    <lineage>
        <taxon>Bacteria</taxon>
        <taxon>Pseudomonadati</taxon>
        <taxon>Pseudomonadota</taxon>
        <taxon>Alphaproteobacteria</taxon>
        <taxon>Rhodobacterales</taxon>
        <taxon>Roseobacteraceae</taxon>
        <taxon>Thalassovita</taxon>
    </lineage>
</organism>
<evidence type="ECO:0000256" key="2">
    <source>
        <dbReference type="PIRNR" id="PIRNR006241"/>
    </source>
</evidence>
<dbReference type="Gene3D" id="3.20.20.150">
    <property type="entry name" value="Divalent-metal-dependent TIM barrel enzymes"/>
    <property type="match status" value="1"/>
</dbReference>
<evidence type="ECO:0000313" key="6">
    <source>
        <dbReference type="Proteomes" id="UP000479043"/>
    </source>
</evidence>
<dbReference type="InterPro" id="IPR013022">
    <property type="entry name" value="Xyl_isomerase-like_TIM-brl"/>
</dbReference>
<dbReference type="Pfam" id="PF01261">
    <property type="entry name" value="AP_endonuc_2"/>
    <property type="match status" value="1"/>
</dbReference>